<feature type="compositionally biased region" description="Basic and acidic residues" evidence="1">
    <location>
        <begin position="55"/>
        <end position="69"/>
    </location>
</feature>
<name>A0A8X6XQL9_9ARAC</name>
<dbReference type="EMBL" id="BMAV01012050">
    <property type="protein sequence ID" value="GFY58388.1"/>
    <property type="molecule type" value="Genomic_DNA"/>
</dbReference>
<comment type="caution">
    <text evidence="2">The sequence shown here is derived from an EMBL/GenBank/DDBJ whole genome shotgun (WGS) entry which is preliminary data.</text>
</comment>
<feature type="region of interest" description="Disordered" evidence="1">
    <location>
        <begin position="1"/>
        <end position="92"/>
    </location>
</feature>
<keyword evidence="3" id="KW-1185">Reference proteome</keyword>
<evidence type="ECO:0000313" key="3">
    <source>
        <dbReference type="Proteomes" id="UP000886998"/>
    </source>
</evidence>
<dbReference type="Proteomes" id="UP000886998">
    <property type="component" value="Unassembled WGS sequence"/>
</dbReference>
<feature type="compositionally biased region" description="Basic and acidic residues" evidence="1">
    <location>
        <begin position="7"/>
        <end position="19"/>
    </location>
</feature>
<accession>A0A8X6XQL9</accession>
<organism evidence="2 3">
    <name type="scientific">Trichonephila inaurata madagascariensis</name>
    <dbReference type="NCBI Taxonomy" id="2747483"/>
    <lineage>
        <taxon>Eukaryota</taxon>
        <taxon>Metazoa</taxon>
        <taxon>Ecdysozoa</taxon>
        <taxon>Arthropoda</taxon>
        <taxon>Chelicerata</taxon>
        <taxon>Arachnida</taxon>
        <taxon>Araneae</taxon>
        <taxon>Araneomorphae</taxon>
        <taxon>Entelegynae</taxon>
        <taxon>Araneoidea</taxon>
        <taxon>Nephilidae</taxon>
        <taxon>Trichonephila</taxon>
        <taxon>Trichonephila inaurata</taxon>
    </lineage>
</organism>
<evidence type="ECO:0000256" key="1">
    <source>
        <dbReference type="SAM" id="MobiDB-lite"/>
    </source>
</evidence>
<evidence type="ECO:0000313" key="2">
    <source>
        <dbReference type="EMBL" id="GFY58388.1"/>
    </source>
</evidence>
<protein>
    <submittedName>
        <fullName evidence="2">Uncharacterized protein</fullName>
    </submittedName>
</protein>
<sequence>MKKSSHHLPEKSGHPDGNPDNKGGPTAGVESEEKKDPNSPGKVDNSLQTVQTTKGDQKLGENQRNERYSHHLPGQSGHSRQQSRQQGHQQLE</sequence>
<gene>
    <name evidence="2" type="ORF">TNIN_362571</name>
</gene>
<feature type="compositionally biased region" description="Low complexity" evidence="1">
    <location>
        <begin position="74"/>
        <end position="92"/>
    </location>
</feature>
<feature type="compositionally biased region" description="Polar residues" evidence="1">
    <location>
        <begin position="45"/>
        <end position="54"/>
    </location>
</feature>
<reference evidence="2" key="1">
    <citation type="submission" date="2020-08" db="EMBL/GenBank/DDBJ databases">
        <title>Multicomponent nature underlies the extraordinary mechanical properties of spider dragline silk.</title>
        <authorList>
            <person name="Kono N."/>
            <person name="Nakamura H."/>
            <person name="Mori M."/>
            <person name="Yoshida Y."/>
            <person name="Ohtoshi R."/>
            <person name="Malay A.D."/>
            <person name="Moran D.A.P."/>
            <person name="Tomita M."/>
            <person name="Numata K."/>
            <person name="Arakawa K."/>
        </authorList>
    </citation>
    <scope>NUCLEOTIDE SEQUENCE</scope>
</reference>
<dbReference type="AlphaFoldDB" id="A0A8X6XQL9"/>
<proteinExistence type="predicted"/>